<evidence type="ECO:0000259" key="11">
    <source>
        <dbReference type="PROSITE" id="PS50112"/>
    </source>
</evidence>
<dbReference type="InterPro" id="IPR000014">
    <property type="entry name" value="PAS"/>
</dbReference>
<dbReference type="GO" id="GO:0005524">
    <property type="term" value="F:ATP binding"/>
    <property type="evidence" value="ECO:0007669"/>
    <property type="project" value="UniProtKB-KW"/>
</dbReference>
<keyword evidence="5" id="KW-0547">Nucleotide-binding</keyword>
<organism evidence="13 14">
    <name type="scientific">Candidatus Polarisedimenticola svalbardensis</name>
    <dbReference type="NCBI Taxonomy" id="2886004"/>
    <lineage>
        <taxon>Bacteria</taxon>
        <taxon>Pseudomonadati</taxon>
        <taxon>Acidobacteriota</taxon>
        <taxon>Candidatus Polarisedimenticolia</taxon>
        <taxon>Candidatus Polarisedimenticolales</taxon>
        <taxon>Candidatus Polarisedimenticolaceae</taxon>
        <taxon>Candidatus Polarisedimenticola</taxon>
    </lineage>
</organism>
<dbReference type="InterPro" id="IPR036890">
    <property type="entry name" value="HATPase_C_sf"/>
</dbReference>
<dbReference type="SMART" id="SM00091">
    <property type="entry name" value="PAS"/>
    <property type="match status" value="1"/>
</dbReference>
<keyword evidence="3" id="KW-0597">Phosphoprotein</keyword>
<dbReference type="InterPro" id="IPR003661">
    <property type="entry name" value="HisK_dim/P_dom"/>
</dbReference>
<gene>
    <name evidence="13" type="ORF">IFK94_02580</name>
</gene>
<dbReference type="PANTHER" id="PTHR43065:SF10">
    <property type="entry name" value="PEROXIDE STRESS-ACTIVATED HISTIDINE KINASE MAK3"/>
    <property type="match status" value="1"/>
</dbReference>
<dbReference type="EC" id="2.7.13.3" evidence="2"/>
<keyword evidence="9" id="KW-0472">Membrane</keyword>
<dbReference type="Pfam" id="PF02518">
    <property type="entry name" value="HATPase_c"/>
    <property type="match status" value="1"/>
</dbReference>
<keyword evidence="4" id="KW-0808">Transferase</keyword>
<dbReference type="SUPFAM" id="SSF47384">
    <property type="entry name" value="Homodimeric domain of signal transducing histidine kinase"/>
    <property type="match status" value="1"/>
</dbReference>
<evidence type="ECO:0000259" key="10">
    <source>
        <dbReference type="PROSITE" id="PS50109"/>
    </source>
</evidence>
<accession>A0A8J6XXI6</accession>
<feature type="transmembrane region" description="Helical" evidence="9">
    <location>
        <begin position="44"/>
        <end position="66"/>
    </location>
</feature>
<dbReference type="InterPro" id="IPR000700">
    <property type="entry name" value="PAS-assoc_C"/>
</dbReference>
<evidence type="ECO:0000256" key="8">
    <source>
        <dbReference type="ARBA" id="ARBA00023012"/>
    </source>
</evidence>
<evidence type="ECO:0000256" key="4">
    <source>
        <dbReference type="ARBA" id="ARBA00022679"/>
    </source>
</evidence>
<dbReference type="GO" id="GO:0006355">
    <property type="term" value="P:regulation of DNA-templated transcription"/>
    <property type="evidence" value="ECO:0007669"/>
    <property type="project" value="InterPro"/>
</dbReference>
<evidence type="ECO:0000313" key="14">
    <source>
        <dbReference type="Proteomes" id="UP000648239"/>
    </source>
</evidence>
<dbReference type="PANTHER" id="PTHR43065">
    <property type="entry name" value="SENSOR HISTIDINE KINASE"/>
    <property type="match status" value="1"/>
</dbReference>
<dbReference type="Pfam" id="PF00989">
    <property type="entry name" value="PAS"/>
    <property type="match status" value="1"/>
</dbReference>
<dbReference type="SMART" id="SM00387">
    <property type="entry name" value="HATPase_c"/>
    <property type="match status" value="1"/>
</dbReference>
<dbReference type="InterPro" id="IPR003594">
    <property type="entry name" value="HATPase_dom"/>
</dbReference>
<dbReference type="InterPro" id="IPR035965">
    <property type="entry name" value="PAS-like_dom_sf"/>
</dbReference>
<feature type="domain" description="PAS" evidence="11">
    <location>
        <begin position="86"/>
        <end position="157"/>
    </location>
</feature>
<dbReference type="Gene3D" id="3.30.450.20">
    <property type="entry name" value="PAS domain"/>
    <property type="match status" value="1"/>
</dbReference>
<feature type="transmembrane region" description="Helical" evidence="9">
    <location>
        <begin position="7"/>
        <end position="29"/>
    </location>
</feature>
<dbReference type="CDD" id="cd00082">
    <property type="entry name" value="HisKA"/>
    <property type="match status" value="1"/>
</dbReference>
<dbReference type="Gene3D" id="1.10.287.130">
    <property type="match status" value="1"/>
</dbReference>
<evidence type="ECO:0000256" key="7">
    <source>
        <dbReference type="ARBA" id="ARBA00022840"/>
    </source>
</evidence>
<keyword evidence="7" id="KW-0067">ATP-binding</keyword>
<dbReference type="PROSITE" id="PS50113">
    <property type="entry name" value="PAC"/>
    <property type="match status" value="1"/>
</dbReference>
<feature type="domain" description="PAC" evidence="12">
    <location>
        <begin position="161"/>
        <end position="213"/>
    </location>
</feature>
<dbReference type="Proteomes" id="UP000648239">
    <property type="component" value="Unassembled WGS sequence"/>
</dbReference>
<dbReference type="GO" id="GO:0000155">
    <property type="term" value="F:phosphorelay sensor kinase activity"/>
    <property type="evidence" value="ECO:0007669"/>
    <property type="project" value="InterPro"/>
</dbReference>
<keyword evidence="9" id="KW-0812">Transmembrane</keyword>
<comment type="catalytic activity">
    <reaction evidence="1">
        <text>ATP + protein L-histidine = ADP + protein N-phospho-L-histidine.</text>
        <dbReference type="EC" id="2.7.13.3"/>
    </reaction>
</comment>
<dbReference type="SUPFAM" id="SSF55874">
    <property type="entry name" value="ATPase domain of HSP90 chaperone/DNA topoisomerase II/histidine kinase"/>
    <property type="match status" value="1"/>
</dbReference>
<dbReference type="NCBIfam" id="TIGR00229">
    <property type="entry name" value="sensory_box"/>
    <property type="match status" value="1"/>
</dbReference>
<protein>
    <recommendedName>
        <fullName evidence="2">histidine kinase</fullName>
        <ecNumber evidence="2">2.7.13.3</ecNumber>
    </recommendedName>
</protein>
<reference evidence="13 14" key="1">
    <citation type="submission" date="2020-08" db="EMBL/GenBank/DDBJ databases">
        <title>Acidobacteriota in marine sediments use diverse sulfur dissimilation pathways.</title>
        <authorList>
            <person name="Wasmund K."/>
        </authorList>
    </citation>
    <scope>NUCLEOTIDE SEQUENCE [LARGE SCALE GENOMIC DNA]</scope>
    <source>
        <strain evidence="13">MAG AM4</strain>
    </source>
</reference>
<evidence type="ECO:0000256" key="9">
    <source>
        <dbReference type="SAM" id="Phobius"/>
    </source>
</evidence>
<comment type="caution">
    <text evidence="13">The sequence shown here is derived from an EMBL/GenBank/DDBJ whole genome shotgun (WGS) entry which is preliminary data.</text>
</comment>
<evidence type="ECO:0000256" key="2">
    <source>
        <dbReference type="ARBA" id="ARBA00012438"/>
    </source>
</evidence>
<name>A0A8J6XXI6_9BACT</name>
<feature type="domain" description="Histidine kinase" evidence="10">
    <location>
        <begin position="226"/>
        <end position="435"/>
    </location>
</feature>
<dbReference type="InterPro" id="IPR005467">
    <property type="entry name" value="His_kinase_dom"/>
</dbReference>
<dbReference type="AlphaFoldDB" id="A0A8J6XXI6"/>
<dbReference type="PROSITE" id="PS50109">
    <property type="entry name" value="HIS_KIN"/>
    <property type="match status" value="1"/>
</dbReference>
<dbReference type="CDD" id="cd00130">
    <property type="entry name" value="PAS"/>
    <property type="match status" value="1"/>
</dbReference>
<evidence type="ECO:0000256" key="6">
    <source>
        <dbReference type="ARBA" id="ARBA00022777"/>
    </source>
</evidence>
<dbReference type="InterPro" id="IPR004358">
    <property type="entry name" value="Sig_transdc_His_kin-like_C"/>
</dbReference>
<proteinExistence type="predicted"/>
<evidence type="ECO:0000256" key="1">
    <source>
        <dbReference type="ARBA" id="ARBA00000085"/>
    </source>
</evidence>
<evidence type="ECO:0000256" key="3">
    <source>
        <dbReference type="ARBA" id="ARBA00022553"/>
    </source>
</evidence>
<dbReference type="InterPro" id="IPR013767">
    <property type="entry name" value="PAS_fold"/>
</dbReference>
<dbReference type="SMART" id="SM00388">
    <property type="entry name" value="HisKA"/>
    <property type="match status" value="1"/>
</dbReference>
<keyword evidence="8" id="KW-0902">Two-component regulatory system</keyword>
<dbReference type="SUPFAM" id="SSF55785">
    <property type="entry name" value="PYP-like sensor domain (PAS domain)"/>
    <property type="match status" value="1"/>
</dbReference>
<keyword evidence="9" id="KW-1133">Transmembrane helix</keyword>
<dbReference type="Pfam" id="PF00512">
    <property type="entry name" value="HisKA"/>
    <property type="match status" value="1"/>
</dbReference>
<dbReference type="EMBL" id="JACXWD010000004">
    <property type="protein sequence ID" value="MBD3866985.1"/>
    <property type="molecule type" value="Genomic_DNA"/>
</dbReference>
<evidence type="ECO:0000256" key="5">
    <source>
        <dbReference type="ARBA" id="ARBA00022741"/>
    </source>
</evidence>
<sequence>MFPRGVTVWHFILIPPVVMGGVIILFRWISRSLLDPATISENGLYAVARIVTISLVMSLVIAWLAFRHRREYEAQIAAQNEDLVATRDFLSNVIETSGEVIITLDSDGHITSWNRTAQQIYGWTQEEMLGETCDRLFAAPDDHGNKFRMHLDTLQAGGMVRHEETTHRRRDGSIITVHVTLSPLFDVSGRYVGATSLIHDVTKLNELQSRLVEQERMAALGQMAAAVAHEIKNPLAGIRGGCEILLKGANEVDPRTELGEEMLYQVDRLSRSVHDLLVFATPKTIKPVPAQIHLIVDRVLKMIAEDPKNKGIQVDRRYDSELGHVQVDPELMEQVFFNVLLNSCQAMDLNGAITITTGKAGNHVSVSVRDTGAGIPDDVIARIFEPFFTTRAKGTGLGLAIVNKIIHDHGGTIRAVPPADGGSGTEVVIQLPAEA</sequence>
<keyword evidence="6" id="KW-0418">Kinase</keyword>
<dbReference type="PRINTS" id="PR00344">
    <property type="entry name" value="BCTRLSENSOR"/>
</dbReference>
<dbReference type="Gene3D" id="3.30.565.10">
    <property type="entry name" value="Histidine kinase-like ATPase, C-terminal domain"/>
    <property type="match status" value="1"/>
</dbReference>
<dbReference type="PROSITE" id="PS50112">
    <property type="entry name" value="PAS"/>
    <property type="match status" value="1"/>
</dbReference>
<dbReference type="InterPro" id="IPR036097">
    <property type="entry name" value="HisK_dim/P_sf"/>
</dbReference>
<evidence type="ECO:0000313" key="13">
    <source>
        <dbReference type="EMBL" id="MBD3866985.1"/>
    </source>
</evidence>
<evidence type="ECO:0000259" key="12">
    <source>
        <dbReference type="PROSITE" id="PS50113"/>
    </source>
</evidence>